<evidence type="ECO:0000313" key="5">
    <source>
        <dbReference type="Proteomes" id="UP001230051"/>
    </source>
</evidence>
<keyword evidence="5" id="KW-1185">Reference proteome</keyword>
<dbReference type="SUPFAM" id="SSF46689">
    <property type="entry name" value="Homeodomain-like"/>
    <property type="match status" value="2"/>
</dbReference>
<feature type="compositionally biased region" description="Basic and acidic residues" evidence="2">
    <location>
        <begin position="350"/>
        <end position="362"/>
    </location>
</feature>
<dbReference type="AlphaFoldDB" id="A0AAD8CME7"/>
<dbReference type="InterPro" id="IPR050863">
    <property type="entry name" value="CenT-Element_Derived"/>
</dbReference>
<name>A0AAD8CME7_ACIOX</name>
<reference evidence="4" key="1">
    <citation type="submission" date="2022-02" db="EMBL/GenBank/DDBJ databases">
        <title>Atlantic sturgeon de novo genome assembly.</title>
        <authorList>
            <person name="Stock M."/>
            <person name="Klopp C."/>
            <person name="Guiguen Y."/>
            <person name="Cabau C."/>
            <person name="Parinello H."/>
            <person name="Santidrian Yebra-Pimentel E."/>
            <person name="Kuhl H."/>
            <person name="Dirks R.P."/>
            <person name="Guessner J."/>
            <person name="Wuertz S."/>
            <person name="Du K."/>
            <person name="Schartl M."/>
        </authorList>
    </citation>
    <scope>NUCLEOTIDE SEQUENCE</scope>
    <source>
        <strain evidence="4">STURGEONOMICS-FGT-2020</strain>
        <tissue evidence="4">Whole blood</tissue>
    </source>
</reference>
<evidence type="ECO:0000259" key="3">
    <source>
        <dbReference type="PROSITE" id="PS51253"/>
    </source>
</evidence>
<gene>
    <name evidence="4" type="ORF">AOXY_G28590</name>
</gene>
<evidence type="ECO:0000256" key="2">
    <source>
        <dbReference type="SAM" id="MobiDB-lite"/>
    </source>
</evidence>
<dbReference type="EMBL" id="JAGXEW010000036">
    <property type="protein sequence ID" value="KAK1154274.1"/>
    <property type="molecule type" value="Genomic_DNA"/>
</dbReference>
<evidence type="ECO:0000256" key="1">
    <source>
        <dbReference type="ARBA" id="ARBA00023125"/>
    </source>
</evidence>
<feature type="region of interest" description="Disordered" evidence="2">
    <location>
        <begin position="186"/>
        <end position="206"/>
    </location>
</feature>
<dbReference type="Proteomes" id="UP001230051">
    <property type="component" value="Unassembled WGS sequence"/>
</dbReference>
<organism evidence="4 5">
    <name type="scientific">Acipenser oxyrinchus oxyrinchus</name>
    <dbReference type="NCBI Taxonomy" id="40147"/>
    <lineage>
        <taxon>Eukaryota</taxon>
        <taxon>Metazoa</taxon>
        <taxon>Chordata</taxon>
        <taxon>Craniata</taxon>
        <taxon>Vertebrata</taxon>
        <taxon>Euteleostomi</taxon>
        <taxon>Actinopterygii</taxon>
        <taxon>Chondrostei</taxon>
        <taxon>Acipenseriformes</taxon>
        <taxon>Acipenseridae</taxon>
        <taxon>Acipenser</taxon>
    </lineage>
</organism>
<accession>A0AAD8CME7</accession>
<dbReference type="Gene3D" id="1.10.10.60">
    <property type="entry name" value="Homeodomain-like"/>
    <property type="match status" value="2"/>
</dbReference>
<proteinExistence type="predicted"/>
<comment type="caution">
    <text evidence="4">The sequence shown here is derived from an EMBL/GenBank/DDBJ whole genome shotgun (WGS) entry which is preliminary data.</text>
</comment>
<dbReference type="GO" id="GO:0003677">
    <property type="term" value="F:DNA binding"/>
    <property type="evidence" value="ECO:0007669"/>
    <property type="project" value="UniProtKB-KW"/>
</dbReference>
<dbReference type="Pfam" id="PF03221">
    <property type="entry name" value="HTH_Tnp_Tc5"/>
    <property type="match status" value="1"/>
</dbReference>
<dbReference type="PROSITE" id="PS51253">
    <property type="entry name" value="HTH_CENPB"/>
    <property type="match status" value="1"/>
</dbReference>
<dbReference type="GO" id="GO:0005634">
    <property type="term" value="C:nucleus"/>
    <property type="evidence" value="ECO:0007669"/>
    <property type="project" value="TreeGrafter"/>
</dbReference>
<dbReference type="PANTHER" id="PTHR19303:SF73">
    <property type="entry name" value="PROTEIN PDC2"/>
    <property type="match status" value="1"/>
</dbReference>
<keyword evidence="1" id="KW-0238">DNA-binding</keyword>
<feature type="region of interest" description="Disordered" evidence="2">
    <location>
        <begin position="47"/>
        <end position="69"/>
    </location>
</feature>
<dbReference type="InterPro" id="IPR009057">
    <property type="entry name" value="Homeodomain-like_sf"/>
</dbReference>
<evidence type="ECO:0000313" key="4">
    <source>
        <dbReference type="EMBL" id="KAK1154274.1"/>
    </source>
</evidence>
<feature type="region of interest" description="Disordered" evidence="2">
    <location>
        <begin position="320"/>
        <end position="368"/>
    </location>
</feature>
<feature type="domain" description="HTH CENPB-type" evidence="3">
    <location>
        <begin position="61"/>
        <end position="132"/>
    </location>
</feature>
<dbReference type="SMART" id="SM00674">
    <property type="entry name" value="CENPB"/>
    <property type="match status" value="1"/>
</dbReference>
<dbReference type="InterPro" id="IPR006600">
    <property type="entry name" value="HTH_CenpB_DNA-bd_dom"/>
</dbReference>
<sequence length="410" mass="46211">MARKRTDLYVWEKLQILDELKNGKTQMQIVRERGIKQSSLATLKRNEDKIRQQAASSEHPQQRRFKPASPETVESALWKWFRFMRPADAPLSDQALLQQAEQIAQRLGIRNFDSSNNWLQRWKLSHRVDFKDISSERAAIVHETLQSAQPSQAEAVLVQHTREFPPETSALRGACSVKQQPDDCKLGSADWSSAASDDSTHPSPSLLPTAAEAQRALELLHRYLEMHGWRTDDLRRVANAINEVAREQRLQVQCTVAGLRSFQDGVKLDRAAAPLVGSSWGSSPPNPAPVSAVKEEHTGCDWSAGHRHIEGPYLLEDVDSDSHLALPDPGPNTVETQTEDCEQHSAPQDPHTESDKQAEEQMKSQPGDKWLAIEYEKLQLKRAKLELLREQVDLGRSQSQTLKDILTALK</sequence>
<dbReference type="PANTHER" id="PTHR19303">
    <property type="entry name" value="TRANSPOSON"/>
    <property type="match status" value="1"/>
</dbReference>
<protein>
    <recommendedName>
        <fullName evidence="3">HTH CENPB-type domain-containing protein</fullName>
    </recommendedName>
</protein>
<feature type="compositionally biased region" description="Low complexity" evidence="2">
    <location>
        <begin position="188"/>
        <end position="197"/>
    </location>
</feature>